<evidence type="ECO:0000256" key="2">
    <source>
        <dbReference type="ARBA" id="ARBA00022737"/>
    </source>
</evidence>
<dbReference type="Gene3D" id="3.30.430.20">
    <property type="entry name" value="Gnk2 domain, C-X8-C-X2-C motif"/>
    <property type="match status" value="2"/>
</dbReference>
<feature type="domain" description="Gnk2-homologous" evidence="5">
    <location>
        <begin position="135"/>
        <end position="240"/>
    </location>
</feature>
<comment type="caution">
    <text evidence="6">The sequence shown here is derived from an EMBL/GenBank/DDBJ whole genome shotgun (WGS) entry which is preliminary data.</text>
</comment>
<organism evidence="6 7">
    <name type="scientific">Crotalaria pallida</name>
    <name type="common">Smooth rattlebox</name>
    <name type="synonym">Crotalaria striata</name>
    <dbReference type="NCBI Taxonomy" id="3830"/>
    <lineage>
        <taxon>Eukaryota</taxon>
        <taxon>Viridiplantae</taxon>
        <taxon>Streptophyta</taxon>
        <taxon>Embryophyta</taxon>
        <taxon>Tracheophyta</taxon>
        <taxon>Spermatophyta</taxon>
        <taxon>Magnoliopsida</taxon>
        <taxon>eudicotyledons</taxon>
        <taxon>Gunneridae</taxon>
        <taxon>Pentapetalae</taxon>
        <taxon>rosids</taxon>
        <taxon>fabids</taxon>
        <taxon>Fabales</taxon>
        <taxon>Fabaceae</taxon>
        <taxon>Papilionoideae</taxon>
        <taxon>50 kb inversion clade</taxon>
        <taxon>genistoids sensu lato</taxon>
        <taxon>core genistoids</taxon>
        <taxon>Crotalarieae</taxon>
        <taxon>Crotalaria</taxon>
    </lineage>
</organism>
<name>A0AAN9E873_CROPI</name>
<feature type="chain" id="PRO_5043044114" description="Gnk2-homologous domain-containing protein" evidence="4">
    <location>
        <begin position="23"/>
        <end position="294"/>
    </location>
</feature>
<keyword evidence="3" id="KW-0472">Membrane</keyword>
<gene>
    <name evidence="6" type="ORF">RIF29_41523</name>
</gene>
<evidence type="ECO:0000256" key="4">
    <source>
        <dbReference type="SAM" id="SignalP"/>
    </source>
</evidence>
<keyword evidence="3" id="KW-1133">Transmembrane helix</keyword>
<dbReference type="PANTHER" id="PTHR32099:SF30">
    <property type="entry name" value="OS03G0564600 PROTEIN"/>
    <property type="match status" value="1"/>
</dbReference>
<evidence type="ECO:0000256" key="1">
    <source>
        <dbReference type="ARBA" id="ARBA00022729"/>
    </source>
</evidence>
<dbReference type="PANTHER" id="PTHR32099">
    <property type="entry name" value="CYSTEINE-RICH REPEAT SECRETORY PROTEIN"/>
    <property type="match status" value="1"/>
</dbReference>
<dbReference type="InterPro" id="IPR038408">
    <property type="entry name" value="GNK2_sf"/>
</dbReference>
<proteinExistence type="predicted"/>
<dbReference type="EMBL" id="JAYWIO010000008">
    <property type="protein sequence ID" value="KAK7246653.1"/>
    <property type="molecule type" value="Genomic_DNA"/>
</dbReference>
<evidence type="ECO:0000259" key="5">
    <source>
        <dbReference type="PROSITE" id="PS51473"/>
    </source>
</evidence>
<dbReference type="Pfam" id="PF01657">
    <property type="entry name" value="Stress-antifung"/>
    <property type="match status" value="2"/>
</dbReference>
<sequence length="294" mass="32687">MQILNFVTFLFVLVYPNGFSLADDTNVQTCFQCSQPDYSVNEGTTFQNNLKTLLDSLASNVVDNHGFYQTIVGKKGNKVYGSILCRGDISSYDCSNCTLGAIRDALNDCPNSKDVSIWFRWCFLSYSNESFFGVMETTAFAITNDTDFDDPSVVPEGFPFVTGLAAAAPDEPFLFKTAVLNVNQSGKRYGMAQCTRDISGMDCRSCLDAQLVNFRTVVGNKRRWEVYGSNCFMWYNDYQFYFSASSLLSAASRASSCTRLIIGIVIGVTATFLISDSLAAIHFYRCFMSGDVMY</sequence>
<protein>
    <recommendedName>
        <fullName evidence="5">Gnk2-homologous domain-containing protein</fullName>
    </recommendedName>
</protein>
<evidence type="ECO:0000313" key="6">
    <source>
        <dbReference type="EMBL" id="KAK7246653.1"/>
    </source>
</evidence>
<evidence type="ECO:0000313" key="7">
    <source>
        <dbReference type="Proteomes" id="UP001372338"/>
    </source>
</evidence>
<dbReference type="CDD" id="cd23509">
    <property type="entry name" value="Gnk2-like"/>
    <property type="match status" value="2"/>
</dbReference>
<feature type="domain" description="Gnk2-homologous" evidence="5">
    <location>
        <begin position="26"/>
        <end position="131"/>
    </location>
</feature>
<feature type="transmembrane region" description="Helical" evidence="3">
    <location>
        <begin position="260"/>
        <end position="284"/>
    </location>
</feature>
<keyword evidence="1 4" id="KW-0732">Signal</keyword>
<reference evidence="6 7" key="1">
    <citation type="submission" date="2024-01" db="EMBL/GenBank/DDBJ databases">
        <title>The genomes of 5 underutilized Papilionoideae crops provide insights into root nodulation and disease resistanc.</title>
        <authorList>
            <person name="Yuan L."/>
        </authorList>
    </citation>
    <scope>NUCLEOTIDE SEQUENCE [LARGE SCALE GENOMIC DNA]</scope>
    <source>
        <strain evidence="6">ZHUSHIDOU_FW_LH</strain>
        <tissue evidence="6">Leaf</tissue>
    </source>
</reference>
<dbReference type="PROSITE" id="PS51473">
    <property type="entry name" value="GNK2"/>
    <property type="match status" value="2"/>
</dbReference>
<dbReference type="AlphaFoldDB" id="A0AAN9E873"/>
<keyword evidence="2" id="KW-0677">Repeat</keyword>
<feature type="signal peptide" evidence="4">
    <location>
        <begin position="1"/>
        <end position="22"/>
    </location>
</feature>
<dbReference type="InterPro" id="IPR002902">
    <property type="entry name" value="GNK2"/>
</dbReference>
<accession>A0AAN9E873</accession>
<evidence type="ECO:0000256" key="3">
    <source>
        <dbReference type="SAM" id="Phobius"/>
    </source>
</evidence>
<keyword evidence="7" id="KW-1185">Reference proteome</keyword>
<keyword evidence="3" id="KW-0812">Transmembrane</keyword>
<dbReference type="Proteomes" id="UP001372338">
    <property type="component" value="Unassembled WGS sequence"/>
</dbReference>